<name>A0A923KHB5_9BURK</name>
<comment type="caution">
    <text evidence="1">The sequence shown here is derived from an EMBL/GenBank/DDBJ whole genome shotgun (WGS) entry which is preliminary data.</text>
</comment>
<protein>
    <recommendedName>
        <fullName evidence="3">Solute-binding protein family 3/N-terminal domain-containing protein</fullName>
    </recommendedName>
</protein>
<keyword evidence="2" id="KW-1185">Reference proteome</keyword>
<dbReference type="EMBL" id="JACOFV010000001">
    <property type="protein sequence ID" value="MBC3860517.1"/>
    <property type="molecule type" value="Genomic_DNA"/>
</dbReference>
<dbReference type="AlphaFoldDB" id="A0A923KHB5"/>
<reference evidence="1" key="1">
    <citation type="submission" date="2020-08" db="EMBL/GenBank/DDBJ databases">
        <title>Novel species isolated from subtropical streams in China.</title>
        <authorList>
            <person name="Lu H."/>
        </authorList>
    </citation>
    <scope>NUCLEOTIDE SEQUENCE</scope>
    <source>
        <strain evidence="1">KACC 12607</strain>
    </source>
</reference>
<dbReference type="RefSeq" id="WP_186910464.1">
    <property type="nucleotide sequence ID" value="NZ_JACOFV010000001.1"/>
</dbReference>
<dbReference type="SUPFAM" id="SSF53850">
    <property type="entry name" value="Periplasmic binding protein-like II"/>
    <property type="match status" value="1"/>
</dbReference>
<gene>
    <name evidence="1" type="ORF">H8K32_00250</name>
</gene>
<organism evidence="1 2">
    <name type="scientific">Undibacterium jejuense</name>
    <dbReference type="NCBI Taxonomy" id="1344949"/>
    <lineage>
        <taxon>Bacteria</taxon>
        <taxon>Pseudomonadati</taxon>
        <taxon>Pseudomonadota</taxon>
        <taxon>Betaproteobacteria</taxon>
        <taxon>Burkholderiales</taxon>
        <taxon>Oxalobacteraceae</taxon>
        <taxon>Undibacterium</taxon>
    </lineage>
</organism>
<evidence type="ECO:0008006" key="3">
    <source>
        <dbReference type="Google" id="ProtNLM"/>
    </source>
</evidence>
<evidence type="ECO:0000313" key="1">
    <source>
        <dbReference type="EMBL" id="MBC3860517.1"/>
    </source>
</evidence>
<dbReference type="Proteomes" id="UP000634011">
    <property type="component" value="Unassembled WGS sequence"/>
</dbReference>
<accession>A0A923KHB5</accession>
<proteinExistence type="predicted"/>
<evidence type="ECO:0000313" key="2">
    <source>
        <dbReference type="Proteomes" id="UP000634011"/>
    </source>
</evidence>
<sequence length="266" mass="29853">MPVTLTLKNILKKILHRFSFVQRPQQRRHLLVPLIVTLTISTNLYAEPIKLYYENRVPFMFLENNQLKGTLGLPATETFKAAGIAFTLSEAPVARQELTITNNTEAACAIGYYWTTDRAKSGKYTLAIAHGMSQGIIIRSDNPKMHAINTMESLLDDPSLTIALRHGYSYGETVDKLLLQSKARVLRPSDDSHGRVKLVAMAIVDAALFTPEEAAYQIKQFGTQANGLTFRQLHDSPEGKPRYLYCSKMVGDETIQKLNAAIKKRR</sequence>
<dbReference type="Gene3D" id="3.40.190.10">
    <property type="entry name" value="Periplasmic binding protein-like II"/>
    <property type="match status" value="2"/>
</dbReference>